<dbReference type="InterPro" id="IPR014755">
    <property type="entry name" value="Cu-Rt/internalin_Ig-like"/>
</dbReference>
<organism evidence="5 6">
    <name type="scientific">Corynebacterium mendelii</name>
    <dbReference type="NCBI Taxonomy" id="2765362"/>
    <lineage>
        <taxon>Bacteria</taxon>
        <taxon>Bacillati</taxon>
        <taxon>Actinomycetota</taxon>
        <taxon>Actinomycetes</taxon>
        <taxon>Mycobacteriales</taxon>
        <taxon>Corynebacteriaceae</taxon>
        <taxon>Corynebacterium</taxon>
    </lineage>
</organism>
<evidence type="ECO:0000313" key="6">
    <source>
        <dbReference type="Proteomes" id="UP000664332"/>
    </source>
</evidence>
<accession>A0A939E0M0</accession>
<dbReference type="InterPro" id="IPR007348">
    <property type="entry name" value="CopC_dom"/>
</dbReference>
<dbReference type="AlphaFoldDB" id="A0A939E0M0"/>
<dbReference type="GO" id="GO:0042597">
    <property type="term" value="C:periplasmic space"/>
    <property type="evidence" value="ECO:0007669"/>
    <property type="project" value="InterPro"/>
</dbReference>
<dbReference type="Gene3D" id="2.60.40.1220">
    <property type="match status" value="1"/>
</dbReference>
<comment type="caution">
    <text evidence="5">The sequence shown here is derived from an EMBL/GenBank/DDBJ whole genome shotgun (WGS) entry which is preliminary data.</text>
</comment>
<evidence type="ECO:0000256" key="3">
    <source>
        <dbReference type="SAM" id="Phobius"/>
    </source>
</evidence>
<feature type="domain" description="CopC" evidence="4">
    <location>
        <begin position="29"/>
        <end position="125"/>
    </location>
</feature>
<dbReference type="EMBL" id="JAFLEQ010000003">
    <property type="protein sequence ID" value="MBN9643362.1"/>
    <property type="molecule type" value="Genomic_DNA"/>
</dbReference>
<dbReference type="GO" id="GO:0046688">
    <property type="term" value="P:response to copper ion"/>
    <property type="evidence" value="ECO:0007669"/>
    <property type="project" value="InterPro"/>
</dbReference>
<evidence type="ECO:0000256" key="1">
    <source>
        <dbReference type="ARBA" id="ARBA00022729"/>
    </source>
</evidence>
<name>A0A939E0M0_9CORY</name>
<dbReference type="InterPro" id="IPR014756">
    <property type="entry name" value="Ig_E-set"/>
</dbReference>
<keyword evidence="3" id="KW-0472">Membrane</keyword>
<keyword evidence="1" id="KW-0732">Signal</keyword>
<dbReference type="Pfam" id="PF04234">
    <property type="entry name" value="CopC"/>
    <property type="match status" value="1"/>
</dbReference>
<feature type="transmembrane region" description="Helical" evidence="3">
    <location>
        <begin position="153"/>
        <end position="174"/>
    </location>
</feature>
<gene>
    <name evidence="5" type="ORF">JZY06_01790</name>
</gene>
<evidence type="ECO:0000256" key="2">
    <source>
        <dbReference type="ARBA" id="ARBA00023008"/>
    </source>
</evidence>
<keyword evidence="6" id="KW-1185">Reference proteome</keyword>
<keyword evidence="2" id="KW-0186">Copper</keyword>
<keyword evidence="3" id="KW-0812">Transmembrane</keyword>
<dbReference type="Proteomes" id="UP000664332">
    <property type="component" value="Unassembled WGS sequence"/>
</dbReference>
<keyword evidence="3" id="KW-1133">Transmembrane helix</keyword>
<dbReference type="SUPFAM" id="SSF81296">
    <property type="entry name" value="E set domains"/>
    <property type="match status" value="1"/>
</dbReference>
<sequence>MVAGAFAAVAVAVPTGLTGAVAPPVAVAHDSVINSKPEDGGTVAEFPREIVLEFSGIPKPNFNTVAVSNADTREVLFSVEPILDQQFVHVDVPADIDPGPGNYLVGFQITSSDGHATRGGVTFSVAVKPEDVTTDGEFHDNTPASGDSSGPSLGLVVGCIAIVGILAAVVFLYVKRK</sequence>
<protein>
    <submittedName>
        <fullName evidence="5">Copper resistance protein CopC</fullName>
    </submittedName>
</protein>
<dbReference type="GO" id="GO:0005507">
    <property type="term" value="F:copper ion binding"/>
    <property type="evidence" value="ECO:0007669"/>
    <property type="project" value="InterPro"/>
</dbReference>
<proteinExistence type="predicted"/>
<evidence type="ECO:0000313" key="5">
    <source>
        <dbReference type="EMBL" id="MBN9643362.1"/>
    </source>
</evidence>
<reference evidence="5" key="1">
    <citation type="submission" date="2021-03" db="EMBL/GenBank/DDBJ databases">
        <authorList>
            <person name="Sun Q."/>
        </authorList>
    </citation>
    <scope>NUCLEOTIDE SEQUENCE</scope>
    <source>
        <strain evidence="5">CCM 8862</strain>
    </source>
</reference>
<evidence type="ECO:0000259" key="4">
    <source>
        <dbReference type="Pfam" id="PF04234"/>
    </source>
</evidence>